<evidence type="ECO:0000313" key="2">
    <source>
        <dbReference type="EMBL" id="ASU36793.1"/>
    </source>
</evidence>
<organism evidence="2 3">
    <name type="scientific">Mucilaginibacter xinganensis</name>
    <dbReference type="NCBI Taxonomy" id="1234841"/>
    <lineage>
        <taxon>Bacteria</taxon>
        <taxon>Pseudomonadati</taxon>
        <taxon>Bacteroidota</taxon>
        <taxon>Sphingobacteriia</taxon>
        <taxon>Sphingobacteriales</taxon>
        <taxon>Sphingobacteriaceae</taxon>
        <taxon>Mucilaginibacter</taxon>
    </lineage>
</organism>
<reference evidence="2 3" key="1">
    <citation type="submission" date="2017-08" db="EMBL/GenBank/DDBJ databases">
        <title>Complete genome sequence of Mucilaginibacter sp. strain BJC16-A31.</title>
        <authorList>
            <consortium name="Henan University of Science and Technology"/>
            <person name="You X."/>
        </authorList>
    </citation>
    <scope>NUCLEOTIDE SEQUENCE [LARGE SCALE GENOMIC DNA]</scope>
    <source>
        <strain evidence="2 3">BJC16-A31</strain>
    </source>
</reference>
<keyword evidence="1" id="KW-0472">Membrane</keyword>
<protein>
    <submittedName>
        <fullName evidence="2">Uncharacterized protein</fullName>
    </submittedName>
</protein>
<dbReference type="Proteomes" id="UP000215002">
    <property type="component" value="Chromosome"/>
</dbReference>
<dbReference type="SUPFAM" id="SSF53448">
    <property type="entry name" value="Nucleotide-diphospho-sugar transferases"/>
    <property type="match status" value="1"/>
</dbReference>
<evidence type="ECO:0000256" key="1">
    <source>
        <dbReference type="SAM" id="Phobius"/>
    </source>
</evidence>
<dbReference type="Gene3D" id="3.90.550.10">
    <property type="entry name" value="Spore Coat Polysaccharide Biosynthesis Protein SpsA, Chain A"/>
    <property type="match status" value="1"/>
</dbReference>
<name>A0A223P3U9_9SPHI</name>
<accession>A0A223P3U9</accession>
<gene>
    <name evidence="2" type="ORF">MuYL_4910</name>
</gene>
<sequence length="305" mass="34716">MADRSVLLLATNKSEYLKFAINCAESIKLHNPGLPIFIATNIKPDKQIDGVTFLAVNDDVAKLYIEAKLYLDTYLQTEETLFIDSDCLCYDNLEPIFEACQGMDVTVIGRLTPLEKYWGTGDKGADYARSEFSIDNAILFNGGFYYIKKTALTKLIFDRAREISVRYDEYEFHRIKNKWKNEEDLLSIGMIANKQLPVKDTGEFMSDLSTDQKPNKLNVLKGERVLRNPANKFTPARSGYPPSYSPILVHFGGSNIKSYPYVSQRLLLKLFLSGLPVSLASLIVFLAVHIPYKTYHWIRRSIGLR</sequence>
<dbReference type="EMBL" id="CP022743">
    <property type="protein sequence ID" value="ASU36793.1"/>
    <property type="molecule type" value="Genomic_DNA"/>
</dbReference>
<keyword evidence="1" id="KW-1133">Transmembrane helix</keyword>
<dbReference type="KEGG" id="muc:MuYL_4910"/>
<keyword evidence="3" id="KW-1185">Reference proteome</keyword>
<feature type="transmembrane region" description="Helical" evidence="1">
    <location>
        <begin position="266"/>
        <end position="290"/>
    </location>
</feature>
<proteinExistence type="predicted"/>
<dbReference type="RefSeq" id="WP_094572760.1">
    <property type="nucleotide sequence ID" value="NZ_CP022743.1"/>
</dbReference>
<evidence type="ECO:0000313" key="3">
    <source>
        <dbReference type="Proteomes" id="UP000215002"/>
    </source>
</evidence>
<dbReference type="AlphaFoldDB" id="A0A223P3U9"/>
<dbReference type="OrthoDB" id="786757at2"/>
<dbReference type="InterPro" id="IPR029044">
    <property type="entry name" value="Nucleotide-diphossugar_trans"/>
</dbReference>
<keyword evidence="1" id="KW-0812">Transmembrane</keyword>